<evidence type="ECO:0000313" key="2">
    <source>
        <dbReference type="Proteomes" id="UP000623440"/>
    </source>
</evidence>
<sequence>MQLSSQIEKPILKKASATNLPQQLEPEIKIIEAPKPALKAKQKLEENNNKLEYDFNYYYSPVFDNLQLKSIENSGWQVSDI</sequence>
<dbReference type="EMBL" id="JACJSI010000419">
    <property type="protein sequence ID" value="MBD2536248.1"/>
    <property type="molecule type" value="Genomic_DNA"/>
</dbReference>
<accession>A0ABR8E6I8</accession>
<name>A0ABR8E6I8_9NOSO</name>
<organism evidence="1 2">
    <name type="scientific">Nostoc flagelliforme FACHB-838</name>
    <dbReference type="NCBI Taxonomy" id="2692904"/>
    <lineage>
        <taxon>Bacteria</taxon>
        <taxon>Bacillati</taxon>
        <taxon>Cyanobacteriota</taxon>
        <taxon>Cyanophyceae</taxon>
        <taxon>Nostocales</taxon>
        <taxon>Nostocaceae</taxon>
        <taxon>Nostoc</taxon>
    </lineage>
</organism>
<dbReference type="RefSeq" id="WP_190946990.1">
    <property type="nucleotide sequence ID" value="NZ_JACJSI010000419.1"/>
</dbReference>
<evidence type="ECO:0000313" key="1">
    <source>
        <dbReference type="EMBL" id="MBD2536248.1"/>
    </source>
</evidence>
<reference evidence="1 2" key="1">
    <citation type="journal article" date="2020" name="ISME J.">
        <title>Comparative genomics reveals insights into cyanobacterial evolution and habitat adaptation.</title>
        <authorList>
            <person name="Chen M.Y."/>
            <person name="Teng W.K."/>
            <person name="Zhao L."/>
            <person name="Hu C.X."/>
            <person name="Zhou Y.K."/>
            <person name="Han B.P."/>
            <person name="Song L.R."/>
            <person name="Shu W.S."/>
        </authorList>
    </citation>
    <scope>NUCLEOTIDE SEQUENCE [LARGE SCALE GENOMIC DNA]</scope>
    <source>
        <strain evidence="1 2">FACHB-838</strain>
    </source>
</reference>
<gene>
    <name evidence="1" type="ORF">H6G97_45945</name>
</gene>
<proteinExistence type="predicted"/>
<dbReference type="Proteomes" id="UP000623440">
    <property type="component" value="Unassembled WGS sequence"/>
</dbReference>
<keyword evidence="2" id="KW-1185">Reference proteome</keyword>
<protein>
    <submittedName>
        <fullName evidence="1">Uncharacterized protein</fullName>
    </submittedName>
</protein>
<comment type="caution">
    <text evidence="1">The sequence shown here is derived from an EMBL/GenBank/DDBJ whole genome shotgun (WGS) entry which is preliminary data.</text>
</comment>